<keyword evidence="1" id="KW-0175">Coiled coil</keyword>
<dbReference type="OrthoDB" id="5500110at2"/>
<evidence type="ECO:0000259" key="3">
    <source>
        <dbReference type="Pfam" id="PF01636"/>
    </source>
</evidence>
<dbReference type="RefSeq" id="WP_146980095.1">
    <property type="nucleotide sequence ID" value="NZ_VOSM01000002.1"/>
</dbReference>
<dbReference type="Gene3D" id="3.90.1200.10">
    <property type="match status" value="1"/>
</dbReference>
<evidence type="ECO:0000256" key="1">
    <source>
        <dbReference type="SAM" id="Coils"/>
    </source>
</evidence>
<dbReference type="InterPro" id="IPR002575">
    <property type="entry name" value="Aminoglycoside_PTrfase"/>
</dbReference>
<name>A0A5C6XFI1_9DELT</name>
<sequence length="281" mass="31140">MTSDSKTTGSLATTRRPPLPETTRRLADEPGWTWDEVEIDGERRWHFRWPDAARAGRHQALCDEIAAGALTLSTEAPSRFSAARWAPARAGLPLSSITDLSSRLTMMRALGQALRRLHNHPCPDGFGVPTRLHLAGTAYFQTFNAAIAARLDEMARRLENINDDAEHVRLTETFAWLRQSLSSFHPRTRSVWTVTNLTPGRILAEPEHGQLTAFLDLSQAALRPPESDLAIALSPDMAGVSPATERAFWAGYGAAPTMDLRRRLRFFTQLAQLDAALPAPR</sequence>
<accession>A0A5C6XFI1</accession>
<keyword evidence="4" id="KW-0808">Transferase</keyword>
<evidence type="ECO:0000313" key="5">
    <source>
        <dbReference type="Proteomes" id="UP000321412"/>
    </source>
</evidence>
<organism evidence="4 5">
    <name type="scientific">Lujinxingia vulgaris</name>
    <dbReference type="NCBI Taxonomy" id="2600176"/>
    <lineage>
        <taxon>Bacteria</taxon>
        <taxon>Deltaproteobacteria</taxon>
        <taxon>Bradymonadales</taxon>
        <taxon>Lujinxingiaceae</taxon>
        <taxon>Lujinxingia</taxon>
    </lineage>
</organism>
<feature type="coiled-coil region" evidence="1">
    <location>
        <begin position="144"/>
        <end position="171"/>
    </location>
</feature>
<proteinExistence type="predicted"/>
<reference evidence="4 5" key="1">
    <citation type="submission" date="2019-08" db="EMBL/GenBank/DDBJ databases">
        <title>Bradymonadales sp. TMQ4.</title>
        <authorList>
            <person name="Liang Q."/>
        </authorList>
    </citation>
    <scope>NUCLEOTIDE SEQUENCE [LARGE SCALE GENOMIC DNA]</scope>
    <source>
        <strain evidence="4 5">TMQ4</strain>
    </source>
</reference>
<comment type="caution">
    <text evidence="4">The sequence shown here is derived from an EMBL/GenBank/DDBJ whole genome shotgun (WGS) entry which is preliminary data.</text>
</comment>
<protein>
    <submittedName>
        <fullName evidence="4">Phosphotransferase</fullName>
    </submittedName>
</protein>
<evidence type="ECO:0000313" key="4">
    <source>
        <dbReference type="EMBL" id="TXD38153.1"/>
    </source>
</evidence>
<dbReference type="Pfam" id="PF01636">
    <property type="entry name" value="APH"/>
    <property type="match status" value="1"/>
</dbReference>
<feature type="region of interest" description="Disordered" evidence="2">
    <location>
        <begin position="1"/>
        <end position="26"/>
    </location>
</feature>
<dbReference type="GO" id="GO:0016740">
    <property type="term" value="F:transferase activity"/>
    <property type="evidence" value="ECO:0007669"/>
    <property type="project" value="UniProtKB-KW"/>
</dbReference>
<dbReference type="Proteomes" id="UP000321412">
    <property type="component" value="Unassembled WGS sequence"/>
</dbReference>
<feature type="domain" description="Aminoglycoside phosphotransferase" evidence="3">
    <location>
        <begin position="72"/>
        <end position="266"/>
    </location>
</feature>
<keyword evidence="5" id="KW-1185">Reference proteome</keyword>
<feature type="compositionally biased region" description="Polar residues" evidence="2">
    <location>
        <begin position="1"/>
        <end position="10"/>
    </location>
</feature>
<gene>
    <name evidence="4" type="ORF">FRC98_04440</name>
</gene>
<dbReference type="SUPFAM" id="SSF56112">
    <property type="entry name" value="Protein kinase-like (PK-like)"/>
    <property type="match status" value="1"/>
</dbReference>
<evidence type="ECO:0000256" key="2">
    <source>
        <dbReference type="SAM" id="MobiDB-lite"/>
    </source>
</evidence>
<dbReference type="EMBL" id="VOSM01000002">
    <property type="protein sequence ID" value="TXD38153.1"/>
    <property type="molecule type" value="Genomic_DNA"/>
</dbReference>
<dbReference type="InterPro" id="IPR011009">
    <property type="entry name" value="Kinase-like_dom_sf"/>
</dbReference>
<dbReference type="AlphaFoldDB" id="A0A5C6XFI1"/>